<dbReference type="AlphaFoldDB" id="F9WDY0"/>
<proteinExistence type="predicted"/>
<reference evidence="2" key="1">
    <citation type="submission" date="2011-07" db="EMBL/GenBank/DDBJ databases">
        <title>Divergent evolution of antigenic variation in African trypanosomes.</title>
        <authorList>
            <person name="Jackson A.P."/>
            <person name="Berry A."/>
            <person name="Allison H.C."/>
            <person name="Burton P."/>
            <person name="Anderson J."/>
            <person name="Aslett M."/>
            <person name="Brown R."/>
            <person name="Corton N."/>
            <person name="Harris D."/>
            <person name="Hauser H."/>
            <person name="Gamble J."/>
            <person name="Gilderthorp R."/>
            <person name="McQuillan J."/>
            <person name="Quail M.A."/>
            <person name="Sanders M."/>
            <person name="Van Tonder A."/>
            <person name="Ginger M.L."/>
            <person name="Donelson J.E."/>
            <person name="Field M.C."/>
            <person name="Barry J.D."/>
            <person name="Berriman M."/>
            <person name="Hertz-Fowler C."/>
        </authorList>
    </citation>
    <scope>NUCLEOTIDE SEQUENCE [LARGE SCALE GENOMIC DNA]</scope>
    <source>
        <strain evidence="2">IL3000</strain>
    </source>
</reference>
<gene>
    <name evidence="1" type="ORF">TCIL3000_0_60030</name>
</gene>
<evidence type="ECO:0000313" key="1">
    <source>
        <dbReference type="EMBL" id="CCD15485.1"/>
    </source>
</evidence>
<comment type="caution">
    <text evidence="1">The sequence shown here is derived from an EMBL/GenBank/DDBJ whole genome shotgun (WGS) entry which is preliminary data.</text>
</comment>
<reference evidence="1 2" key="2">
    <citation type="journal article" date="2012" name="Proc. Natl. Acad. Sci. U.S.A.">
        <title>Antigenic diversity is generated by distinct evolutionary mechanisms in African trypanosome species.</title>
        <authorList>
            <person name="Jackson A.P."/>
            <person name="Berry A."/>
            <person name="Aslett M."/>
            <person name="Allison H.C."/>
            <person name="Burton P."/>
            <person name="Vavrova-Anderson J."/>
            <person name="Brown R."/>
            <person name="Browne H."/>
            <person name="Corton N."/>
            <person name="Hauser H."/>
            <person name="Gamble J."/>
            <person name="Gilderthorp R."/>
            <person name="Marcello L."/>
            <person name="McQuillan J."/>
            <person name="Otto T.D."/>
            <person name="Quail M.A."/>
            <person name="Sanders M.J."/>
            <person name="van Tonder A."/>
            <person name="Ginger M.L."/>
            <person name="Field M.C."/>
            <person name="Barry J.D."/>
            <person name="Hertz-Fowler C."/>
            <person name="Berriman M."/>
        </authorList>
    </citation>
    <scope>NUCLEOTIDE SEQUENCE [LARGE SCALE GENOMIC DNA]</scope>
    <source>
        <strain evidence="1 2">IL3000</strain>
    </source>
</reference>
<dbReference type="EMBL" id="CAEQ01001928">
    <property type="protein sequence ID" value="CCD15485.1"/>
    <property type="molecule type" value="Genomic_DNA"/>
</dbReference>
<name>F9WDY0_TRYCI</name>
<sequence length="145" mass="16307">MEECGAMVGEQQQMVKRYEFIGVLFDHDTQTVSLSEKMIRRVRESPPLEEATIEQMECVVSRLICVAGVREESLFPCYFFLKMVRRRLSRLNRGLARPSDPAALPGQALILANMWMNRLLKNGPVTPPQNLPTTAALVTDASIQG</sequence>
<protein>
    <submittedName>
        <fullName evidence="1">Uncharacterized protein</fullName>
    </submittedName>
</protein>
<evidence type="ECO:0000313" key="2">
    <source>
        <dbReference type="Proteomes" id="UP000000702"/>
    </source>
</evidence>
<accession>F9WDY0</accession>
<keyword evidence="2" id="KW-1185">Reference proteome</keyword>
<dbReference type="Proteomes" id="UP000000702">
    <property type="component" value="Unassembled WGS sequence"/>
</dbReference>
<organism evidence="1 2">
    <name type="scientific">Trypanosoma congolense (strain IL3000)</name>
    <dbReference type="NCBI Taxonomy" id="1068625"/>
    <lineage>
        <taxon>Eukaryota</taxon>
        <taxon>Discoba</taxon>
        <taxon>Euglenozoa</taxon>
        <taxon>Kinetoplastea</taxon>
        <taxon>Metakinetoplastina</taxon>
        <taxon>Trypanosomatida</taxon>
        <taxon>Trypanosomatidae</taxon>
        <taxon>Trypanosoma</taxon>
        <taxon>Nannomonas</taxon>
    </lineage>
</organism>